<protein>
    <submittedName>
        <fullName evidence="3">Uncharacterized protein</fullName>
    </submittedName>
</protein>
<feature type="region of interest" description="Disordered" evidence="1">
    <location>
        <begin position="55"/>
        <end position="100"/>
    </location>
</feature>
<evidence type="ECO:0000313" key="3">
    <source>
        <dbReference type="EMBL" id="TDY48178.1"/>
    </source>
</evidence>
<evidence type="ECO:0000256" key="2">
    <source>
        <dbReference type="SAM" id="SignalP"/>
    </source>
</evidence>
<dbReference type="OrthoDB" id="9916747at2"/>
<dbReference type="EMBL" id="SORE01000011">
    <property type="protein sequence ID" value="TDY48178.1"/>
    <property type="molecule type" value="Genomic_DNA"/>
</dbReference>
<keyword evidence="4" id="KW-1185">Reference proteome</keyword>
<feature type="chain" id="PRO_5020463218" evidence="2">
    <location>
        <begin position="26"/>
        <end position="100"/>
    </location>
</feature>
<organism evidence="3 4">
    <name type="scientific">Paraburkholderia rhizosphaerae</name>
    <dbReference type="NCBI Taxonomy" id="480658"/>
    <lineage>
        <taxon>Bacteria</taxon>
        <taxon>Pseudomonadati</taxon>
        <taxon>Pseudomonadota</taxon>
        <taxon>Betaproteobacteria</taxon>
        <taxon>Burkholderiales</taxon>
        <taxon>Burkholderiaceae</taxon>
        <taxon>Paraburkholderia</taxon>
    </lineage>
</organism>
<name>A0A4R8LPE0_9BURK</name>
<dbReference type="AlphaFoldDB" id="A0A4R8LPE0"/>
<feature type="signal peptide" evidence="2">
    <location>
        <begin position="1"/>
        <end position="25"/>
    </location>
</feature>
<keyword evidence="2" id="KW-0732">Signal</keyword>
<evidence type="ECO:0000313" key="4">
    <source>
        <dbReference type="Proteomes" id="UP000295509"/>
    </source>
</evidence>
<proteinExistence type="predicted"/>
<evidence type="ECO:0000256" key="1">
    <source>
        <dbReference type="SAM" id="MobiDB-lite"/>
    </source>
</evidence>
<dbReference type="Proteomes" id="UP000295509">
    <property type="component" value="Unassembled WGS sequence"/>
</dbReference>
<sequence>MKNTVKKFGAVLMVVGMLTAVPAMAQQSAVVSEHSTATITHNDPIVQKRMEVREANREHRANRAEARQTFRGEVSESRAERNQSVQDSRARAQEALNAAN</sequence>
<accession>A0A4R8LPE0</accession>
<dbReference type="RefSeq" id="WP_134192821.1">
    <property type="nucleotide sequence ID" value="NZ_JBHLUW010000061.1"/>
</dbReference>
<comment type="caution">
    <text evidence="3">The sequence shown here is derived from an EMBL/GenBank/DDBJ whole genome shotgun (WGS) entry which is preliminary data.</text>
</comment>
<feature type="compositionally biased region" description="Basic and acidic residues" evidence="1">
    <location>
        <begin position="55"/>
        <end position="81"/>
    </location>
</feature>
<gene>
    <name evidence="3" type="ORF">BX592_111113</name>
</gene>
<reference evidence="3 4" key="1">
    <citation type="submission" date="2019-03" db="EMBL/GenBank/DDBJ databases">
        <title>Genomic Encyclopedia of Type Strains, Phase III (KMG-III): the genomes of soil and plant-associated and newly described type strains.</title>
        <authorList>
            <person name="Whitman W."/>
        </authorList>
    </citation>
    <scope>NUCLEOTIDE SEQUENCE [LARGE SCALE GENOMIC DNA]</scope>
    <source>
        <strain evidence="3 4">LMG 29544</strain>
    </source>
</reference>